<reference evidence="3" key="1">
    <citation type="submission" date="2022-06" db="EMBL/GenBank/DDBJ databases">
        <title>Solitalea sp. MAHUQ-68 isolated from rhizospheric soil.</title>
        <authorList>
            <person name="Huq M.A."/>
        </authorList>
    </citation>
    <scope>NUCLEOTIDE SEQUENCE</scope>
    <source>
        <strain evidence="3">MAHUQ-68</strain>
    </source>
</reference>
<keyword evidence="1" id="KW-0732">Signal</keyword>
<dbReference type="RefSeq" id="WP_252588603.1">
    <property type="nucleotide sequence ID" value="NZ_JAMWYS010000046.1"/>
</dbReference>
<dbReference type="SMART" id="SM00429">
    <property type="entry name" value="IPT"/>
    <property type="match status" value="2"/>
</dbReference>
<evidence type="ECO:0000313" key="4">
    <source>
        <dbReference type="Proteomes" id="UP001155182"/>
    </source>
</evidence>
<evidence type="ECO:0000313" key="3">
    <source>
        <dbReference type="EMBL" id="MCO4293908.1"/>
    </source>
</evidence>
<dbReference type="Gene3D" id="2.60.40.10">
    <property type="entry name" value="Immunoglobulins"/>
    <property type="match status" value="5"/>
</dbReference>
<sequence length="560" mass="59889">MIKLKYTGLISLLVFVILLFQGCEKELDQHPKLQTLDFIAISPTKVKVKGNIVSVGDFDVSDYGFVYGVNPNVDITSGTRVSLGKDVSEGEINQEIGNITVSNSYYYNTLYIRMYLTNKNGTAYGQVLSVQLPSISTSSLYPNSGKVGDLITINGNFYTSNKDEVTVTFNNVKATVTETTPSKIIVQVPSGVNGTYDVQVAVTIGSQKITTSSYFAMKPYITDFNPKSGPVGTVVTFTGHNISTSYYSNYKAMFGQTESYLYGSNYPYYTSAQTSIPLNVGQSELPVSVIIDGVTTNFPDKFIVTPPVIEAISTTKGLYGSLVTLTCSNLPSNSQVNNNAIKIGDNPVSLYSINGNQLSFYIPTTIEEGEQSVSLTVGPHTVYAPQKLTVKQHTVSGFSPSSGGIGKEVTISGEFVPNQWYNVYFGSYTASSVSSSSGSLKVVVPYAAQEGDVKVSVEYGDKKITAPGTFKILAPAITSFSPTSGVPGTVVTISGVGFYPSNYSYYTTVKFGTVATEVISANESTIKVVVPSNVNPGAMKITVASNGQTIVSPSNFTVTN</sequence>
<proteinExistence type="predicted"/>
<accession>A0A9X2FBL8</accession>
<dbReference type="AlphaFoldDB" id="A0A9X2FBL8"/>
<dbReference type="SUPFAM" id="SSF81296">
    <property type="entry name" value="E set domains"/>
    <property type="match status" value="5"/>
</dbReference>
<organism evidence="3 4">
    <name type="scientific">Solitalea agri</name>
    <dbReference type="NCBI Taxonomy" id="2953739"/>
    <lineage>
        <taxon>Bacteria</taxon>
        <taxon>Pseudomonadati</taxon>
        <taxon>Bacteroidota</taxon>
        <taxon>Sphingobacteriia</taxon>
        <taxon>Sphingobacteriales</taxon>
        <taxon>Sphingobacteriaceae</taxon>
        <taxon>Solitalea</taxon>
    </lineage>
</organism>
<dbReference type="EMBL" id="JAMWYS010000046">
    <property type="protein sequence ID" value="MCO4293908.1"/>
    <property type="molecule type" value="Genomic_DNA"/>
</dbReference>
<feature type="domain" description="IPT/TIG" evidence="2">
    <location>
        <begin position="474"/>
        <end position="559"/>
    </location>
</feature>
<dbReference type="CDD" id="cd00603">
    <property type="entry name" value="IPT_PCSR"/>
    <property type="match status" value="1"/>
</dbReference>
<dbReference type="InterPro" id="IPR014756">
    <property type="entry name" value="Ig_E-set"/>
</dbReference>
<feature type="domain" description="IPT/TIG" evidence="2">
    <location>
        <begin position="132"/>
        <end position="215"/>
    </location>
</feature>
<gene>
    <name evidence="3" type="ORF">NF867_13670</name>
</gene>
<dbReference type="PANTHER" id="PTHR46769">
    <property type="entry name" value="POLYCYSTIC KIDNEY AND HEPATIC DISEASE 1 (AUTOSOMAL RECESSIVE)-LIKE 1"/>
    <property type="match status" value="1"/>
</dbReference>
<name>A0A9X2FBL8_9SPHI</name>
<dbReference type="PROSITE" id="PS51257">
    <property type="entry name" value="PROKAR_LIPOPROTEIN"/>
    <property type="match status" value="1"/>
</dbReference>
<dbReference type="InterPro" id="IPR002909">
    <property type="entry name" value="IPT_dom"/>
</dbReference>
<protein>
    <submittedName>
        <fullName evidence="3">IPT/TIG domain-containing protein</fullName>
    </submittedName>
</protein>
<dbReference type="Pfam" id="PF01833">
    <property type="entry name" value="TIG"/>
    <property type="match status" value="5"/>
</dbReference>
<comment type="caution">
    <text evidence="3">The sequence shown here is derived from an EMBL/GenBank/DDBJ whole genome shotgun (WGS) entry which is preliminary data.</text>
</comment>
<dbReference type="InterPro" id="IPR013783">
    <property type="entry name" value="Ig-like_fold"/>
</dbReference>
<keyword evidence="4" id="KW-1185">Reference proteome</keyword>
<dbReference type="InterPro" id="IPR052387">
    <property type="entry name" value="Fibrocystin"/>
</dbReference>
<evidence type="ECO:0000259" key="2">
    <source>
        <dbReference type="SMART" id="SM00429"/>
    </source>
</evidence>
<dbReference type="PANTHER" id="PTHR46769:SF2">
    <property type="entry name" value="FIBROCYSTIN-L ISOFORM 2 PRECURSOR-RELATED"/>
    <property type="match status" value="1"/>
</dbReference>
<dbReference type="Proteomes" id="UP001155182">
    <property type="component" value="Unassembled WGS sequence"/>
</dbReference>
<evidence type="ECO:0000256" key="1">
    <source>
        <dbReference type="ARBA" id="ARBA00022729"/>
    </source>
</evidence>